<sequence length="100" mass="11157">MCPMLQDTESDQLESVGAIGGYQYRKQLYQIWKTTISTRTESKALCSSTIWVHTEYASETSKLSTTDSTISNTTIPITVTEIATSRKLSISRRPNEEASC</sequence>
<gene>
    <name evidence="1" type="ORF">CR513_19286</name>
</gene>
<accession>A0A371H519</accession>
<evidence type="ECO:0000313" key="1">
    <source>
        <dbReference type="EMBL" id="RDX97885.1"/>
    </source>
</evidence>
<name>A0A371H519_MUCPR</name>
<protein>
    <submittedName>
        <fullName evidence="1">Uncharacterized protein</fullName>
    </submittedName>
</protein>
<keyword evidence="2" id="KW-1185">Reference proteome</keyword>
<dbReference type="EMBL" id="QJKJ01003554">
    <property type="protein sequence ID" value="RDX97885.1"/>
    <property type="molecule type" value="Genomic_DNA"/>
</dbReference>
<organism evidence="1 2">
    <name type="scientific">Mucuna pruriens</name>
    <name type="common">Velvet bean</name>
    <name type="synonym">Dolichos pruriens</name>
    <dbReference type="NCBI Taxonomy" id="157652"/>
    <lineage>
        <taxon>Eukaryota</taxon>
        <taxon>Viridiplantae</taxon>
        <taxon>Streptophyta</taxon>
        <taxon>Embryophyta</taxon>
        <taxon>Tracheophyta</taxon>
        <taxon>Spermatophyta</taxon>
        <taxon>Magnoliopsida</taxon>
        <taxon>eudicotyledons</taxon>
        <taxon>Gunneridae</taxon>
        <taxon>Pentapetalae</taxon>
        <taxon>rosids</taxon>
        <taxon>fabids</taxon>
        <taxon>Fabales</taxon>
        <taxon>Fabaceae</taxon>
        <taxon>Papilionoideae</taxon>
        <taxon>50 kb inversion clade</taxon>
        <taxon>NPAAA clade</taxon>
        <taxon>indigoferoid/millettioid clade</taxon>
        <taxon>Phaseoleae</taxon>
        <taxon>Mucuna</taxon>
    </lineage>
</organism>
<comment type="caution">
    <text evidence="1">The sequence shown here is derived from an EMBL/GenBank/DDBJ whole genome shotgun (WGS) entry which is preliminary data.</text>
</comment>
<evidence type="ECO:0000313" key="2">
    <source>
        <dbReference type="Proteomes" id="UP000257109"/>
    </source>
</evidence>
<dbReference type="AlphaFoldDB" id="A0A371H519"/>
<dbReference type="Proteomes" id="UP000257109">
    <property type="component" value="Unassembled WGS sequence"/>
</dbReference>
<proteinExistence type="predicted"/>
<reference evidence="1" key="1">
    <citation type="submission" date="2018-05" db="EMBL/GenBank/DDBJ databases">
        <title>Draft genome of Mucuna pruriens seed.</title>
        <authorList>
            <person name="Nnadi N.E."/>
            <person name="Vos R."/>
            <person name="Hasami M.H."/>
            <person name="Devisetty U.K."/>
            <person name="Aguiy J.C."/>
        </authorList>
    </citation>
    <scope>NUCLEOTIDE SEQUENCE [LARGE SCALE GENOMIC DNA]</scope>
    <source>
        <strain evidence="1">JCA_2017</strain>
    </source>
</reference>
<feature type="non-terminal residue" evidence="1">
    <location>
        <position position="1"/>
    </location>
</feature>